<evidence type="ECO:0000313" key="2">
    <source>
        <dbReference type="Proteomes" id="UP000578531"/>
    </source>
</evidence>
<dbReference type="EMBL" id="JACCJC010000020">
    <property type="protein sequence ID" value="KAF6236295.1"/>
    <property type="molecule type" value="Genomic_DNA"/>
</dbReference>
<dbReference type="GeneID" id="59287210"/>
<evidence type="ECO:0000313" key="1">
    <source>
        <dbReference type="EMBL" id="KAF6236295.1"/>
    </source>
</evidence>
<reference evidence="1 2" key="1">
    <citation type="journal article" date="2020" name="Genomics">
        <title>Complete, high-quality genomes from long-read metagenomic sequencing of two wolf lichen thalli reveals enigmatic genome architecture.</title>
        <authorList>
            <person name="McKenzie S.K."/>
            <person name="Walston R.F."/>
            <person name="Allen J.L."/>
        </authorList>
    </citation>
    <scope>NUCLEOTIDE SEQUENCE [LARGE SCALE GENOMIC DNA]</scope>
    <source>
        <strain evidence="1">WasteWater2</strain>
    </source>
</reference>
<name>A0A8H6FWV2_9LECA</name>
<sequence>MVSREIHEGSKYLTWEGWRQKKPCGWDQVRLACGSPFLSGTNSSFSAELQRLEEDELSGTEDTELLGIEIYEVPNMDRVELPDTEIDGLMERNGLSWIEALVEEAERIRR</sequence>
<accession>A0A8H6FWV2</accession>
<dbReference type="AlphaFoldDB" id="A0A8H6FWV2"/>
<protein>
    <submittedName>
        <fullName evidence="1">Uncharacterized protein</fullName>
    </submittedName>
</protein>
<dbReference type="Proteomes" id="UP000578531">
    <property type="component" value="Unassembled WGS sequence"/>
</dbReference>
<proteinExistence type="predicted"/>
<comment type="caution">
    <text evidence="1">The sequence shown here is derived from an EMBL/GenBank/DDBJ whole genome shotgun (WGS) entry which is preliminary data.</text>
</comment>
<gene>
    <name evidence="1" type="ORF">HO173_005548</name>
</gene>
<keyword evidence="2" id="KW-1185">Reference proteome</keyword>
<dbReference type="RefSeq" id="XP_037165645.1">
    <property type="nucleotide sequence ID" value="XM_037307463.1"/>
</dbReference>
<organism evidence="1 2">
    <name type="scientific">Letharia columbiana</name>
    <dbReference type="NCBI Taxonomy" id="112416"/>
    <lineage>
        <taxon>Eukaryota</taxon>
        <taxon>Fungi</taxon>
        <taxon>Dikarya</taxon>
        <taxon>Ascomycota</taxon>
        <taxon>Pezizomycotina</taxon>
        <taxon>Lecanoromycetes</taxon>
        <taxon>OSLEUM clade</taxon>
        <taxon>Lecanoromycetidae</taxon>
        <taxon>Lecanorales</taxon>
        <taxon>Lecanorineae</taxon>
        <taxon>Parmeliaceae</taxon>
        <taxon>Letharia</taxon>
    </lineage>
</organism>